<dbReference type="GO" id="GO:0004252">
    <property type="term" value="F:serine-type endopeptidase activity"/>
    <property type="evidence" value="ECO:0007669"/>
    <property type="project" value="InterPro"/>
</dbReference>
<dbReference type="InterPro" id="IPR043504">
    <property type="entry name" value="Peptidase_S1_PA_chymotrypsin"/>
</dbReference>
<evidence type="ECO:0000313" key="4">
    <source>
        <dbReference type="Proteomes" id="UP000801492"/>
    </source>
</evidence>
<dbReference type="InterPro" id="IPR018114">
    <property type="entry name" value="TRYPSIN_HIS"/>
</dbReference>
<dbReference type="InterPro" id="IPR009003">
    <property type="entry name" value="Peptidase_S1_PA"/>
</dbReference>
<sequence length="308" mass="34675">MMQRRQILGNFLFFIRLKIPEVGVYNPGVYTCGGSLITRNAVLTAAHCYFANHTKEQIYRLIETGALVAYGGAMLHYNNSSPNQAGEHQFSPVIGVEKHYKYPNNTKYDIALVFLKKKLYIDYALQTVLLPPSVDFSVQSLICEKAAIVGVGATFPGDSPSLPVRYVNDVFVKRPIYRNIPTVVLNHSQSKLPLHGDSGGPVICYKQNKRRRIVPVQYGVISGARPDAGVEAVLVELIIHFLKNSNYESFTGDIRFYKPPYWRVKKKDNNQFSDNTIQKVSGSFNAKTTLFITFIFEMILIVLTQANQ</sequence>
<dbReference type="SUPFAM" id="SSF50494">
    <property type="entry name" value="Trypsin-like serine proteases"/>
    <property type="match status" value="1"/>
</dbReference>
<gene>
    <name evidence="3" type="ORF">ILUMI_09762</name>
</gene>
<dbReference type="Pfam" id="PF00089">
    <property type="entry name" value="Trypsin"/>
    <property type="match status" value="1"/>
</dbReference>
<dbReference type="PROSITE" id="PS00134">
    <property type="entry name" value="TRYPSIN_HIS"/>
    <property type="match status" value="1"/>
</dbReference>
<dbReference type="Gene3D" id="2.40.10.10">
    <property type="entry name" value="Trypsin-like serine proteases"/>
    <property type="match status" value="1"/>
</dbReference>
<dbReference type="EMBL" id="VTPC01005144">
    <property type="protein sequence ID" value="KAF2896414.1"/>
    <property type="molecule type" value="Genomic_DNA"/>
</dbReference>
<evidence type="ECO:0000256" key="1">
    <source>
        <dbReference type="ARBA" id="ARBA00023157"/>
    </source>
</evidence>
<comment type="caution">
    <text evidence="3">The sequence shown here is derived from an EMBL/GenBank/DDBJ whole genome shotgun (WGS) entry which is preliminary data.</text>
</comment>
<dbReference type="SMART" id="SM00020">
    <property type="entry name" value="Tryp_SPc"/>
    <property type="match status" value="1"/>
</dbReference>
<organism evidence="3 4">
    <name type="scientific">Ignelater luminosus</name>
    <name type="common">Cucubano</name>
    <name type="synonym">Pyrophorus luminosus</name>
    <dbReference type="NCBI Taxonomy" id="2038154"/>
    <lineage>
        <taxon>Eukaryota</taxon>
        <taxon>Metazoa</taxon>
        <taxon>Ecdysozoa</taxon>
        <taxon>Arthropoda</taxon>
        <taxon>Hexapoda</taxon>
        <taxon>Insecta</taxon>
        <taxon>Pterygota</taxon>
        <taxon>Neoptera</taxon>
        <taxon>Endopterygota</taxon>
        <taxon>Coleoptera</taxon>
        <taxon>Polyphaga</taxon>
        <taxon>Elateriformia</taxon>
        <taxon>Elateroidea</taxon>
        <taxon>Elateridae</taxon>
        <taxon>Agrypninae</taxon>
        <taxon>Pyrophorini</taxon>
        <taxon>Ignelater</taxon>
    </lineage>
</organism>
<dbReference type="GO" id="GO:0006508">
    <property type="term" value="P:proteolysis"/>
    <property type="evidence" value="ECO:0007669"/>
    <property type="project" value="InterPro"/>
</dbReference>
<dbReference type="Proteomes" id="UP000801492">
    <property type="component" value="Unassembled WGS sequence"/>
</dbReference>
<reference evidence="3" key="1">
    <citation type="submission" date="2019-08" db="EMBL/GenBank/DDBJ databases">
        <title>The genome of the North American firefly Photinus pyralis.</title>
        <authorList>
            <consortium name="Photinus pyralis genome working group"/>
            <person name="Fallon T.R."/>
            <person name="Sander Lower S.E."/>
            <person name="Weng J.-K."/>
        </authorList>
    </citation>
    <scope>NUCLEOTIDE SEQUENCE</scope>
    <source>
        <strain evidence="3">TRF0915ILg1</strain>
        <tissue evidence="3">Whole body</tissue>
    </source>
</reference>
<dbReference type="InterPro" id="IPR001314">
    <property type="entry name" value="Peptidase_S1A"/>
</dbReference>
<dbReference type="InterPro" id="IPR001254">
    <property type="entry name" value="Trypsin_dom"/>
</dbReference>
<accession>A0A8K0GE82</accession>
<protein>
    <recommendedName>
        <fullName evidence="2">Peptidase S1 domain-containing protein</fullName>
    </recommendedName>
</protein>
<dbReference type="PROSITE" id="PS50240">
    <property type="entry name" value="TRYPSIN_DOM"/>
    <property type="match status" value="1"/>
</dbReference>
<proteinExistence type="predicted"/>
<feature type="domain" description="Peptidase S1" evidence="2">
    <location>
        <begin position="1"/>
        <end position="300"/>
    </location>
</feature>
<name>A0A8K0GE82_IGNLU</name>
<dbReference type="AlphaFoldDB" id="A0A8K0GE82"/>
<keyword evidence="4" id="KW-1185">Reference proteome</keyword>
<dbReference type="PRINTS" id="PR00722">
    <property type="entry name" value="CHYMOTRYPSIN"/>
</dbReference>
<dbReference type="PANTHER" id="PTHR24253">
    <property type="entry name" value="TRANSMEMBRANE PROTEASE SERINE"/>
    <property type="match status" value="1"/>
</dbReference>
<evidence type="ECO:0000259" key="2">
    <source>
        <dbReference type="PROSITE" id="PS50240"/>
    </source>
</evidence>
<evidence type="ECO:0000313" key="3">
    <source>
        <dbReference type="EMBL" id="KAF2896414.1"/>
    </source>
</evidence>
<keyword evidence="1" id="KW-1015">Disulfide bond</keyword>